<dbReference type="AlphaFoldDB" id="A0A1L4FS50"/>
<evidence type="ECO:0000313" key="2">
    <source>
        <dbReference type="EMBL" id="APJ38441.1"/>
    </source>
</evidence>
<dbReference type="KEGG" id="mpul:BLA55_02065"/>
<gene>
    <name evidence="2" type="ORF">BLA55_02065</name>
</gene>
<sequence>MSRYIKYIISVGAVAMLGIGIVFVPKIIKSFKKEEVPENGPRDLIPYQKFTWPEIEESQLQKFVKYNENGEIVIDPLAISDIIKSILNRTTICNKGTLSFGYEIKSNEEIWLKLIYNQKYDVTSKLFRIYLKRI</sequence>
<keyword evidence="3" id="KW-1185">Reference proteome</keyword>
<feature type="transmembrane region" description="Helical" evidence="1">
    <location>
        <begin position="6"/>
        <end position="24"/>
    </location>
</feature>
<reference evidence="3" key="1">
    <citation type="submission" date="2016-10" db="EMBL/GenBank/DDBJ databases">
        <authorList>
            <person name="Beylefeld A."/>
            <person name="Abolnik C."/>
        </authorList>
    </citation>
    <scope>NUCLEOTIDE SEQUENCE [LARGE SCALE GENOMIC DNA]</scope>
    <source>
        <strain evidence="3">B359_6</strain>
    </source>
</reference>
<name>A0A1L4FS50_9BACT</name>
<proteinExistence type="predicted"/>
<keyword evidence="1" id="KW-0812">Transmembrane</keyword>
<dbReference type="EMBL" id="CP017813">
    <property type="protein sequence ID" value="APJ38441.1"/>
    <property type="molecule type" value="Genomic_DNA"/>
</dbReference>
<organism evidence="2 3">
    <name type="scientific">Mycoplasmopsis pullorum</name>
    <dbReference type="NCBI Taxonomy" id="48003"/>
    <lineage>
        <taxon>Bacteria</taxon>
        <taxon>Bacillati</taxon>
        <taxon>Mycoplasmatota</taxon>
        <taxon>Mycoplasmoidales</taxon>
        <taxon>Metamycoplasmataceae</taxon>
        <taxon>Mycoplasmopsis</taxon>
    </lineage>
</organism>
<keyword evidence="1" id="KW-0472">Membrane</keyword>
<dbReference type="RefSeq" id="WP_073372444.1">
    <property type="nucleotide sequence ID" value="NZ_CP017813.1"/>
</dbReference>
<dbReference type="Proteomes" id="UP000184322">
    <property type="component" value="Chromosome"/>
</dbReference>
<dbReference type="NCBIfam" id="NF045957">
    <property type="entry name" value="MHO_1590_dom"/>
    <property type="match status" value="1"/>
</dbReference>
<protein>
    <submittedName>
        <fullName evidence="2">Uncharacterized protein</fullName>
    </submittedName>
</protein>
<evidence type="ECO:0000256" key="1">
    <source>
        <dbReference type="SAM" id="Phobius"/>
    </source>
</evidence>
<evidence type="ECO:0000313" key="3">
    <source>
        <dbReference type="Proteomes" id="UP000184322"/>
    </source>
</evidence>
<accession>A0A1L4FS50</accession>
<keyword evidence="1" id="KW-1133">Transmembrane helix</keyword>
<dbReference type="STRING" id="48003.BLA55_02065"/>